<protein>
    <submittedName>
        <fullName evidence="1">Uncharacterized protein</fullName>
    </submittedName>
</protein>
<accession>X1HAA7</accession>
<name>X1HAA7_9ZZZZ</name>
<feature type="non-terminal residue" evidence="1">
    <location>
        <position position="1"/>
    </location>
</feature>
<reference evidence="1" key="1">
    <citation type="journal article" date="2014" name="Front. Microbiol.">
        <title>High frequency of phylogenetically diverse reductive dehalogenase-homologous genes in deep subseafloor sedimentary metagenomes.</title>
        <authorList>
            <person name="Kawai M."/>
            <person name="Futagami T."/>
            <person name="Toyoda A."/>
            <person name="Takaki Y."/>
            <person name="Nishi S."/>
            <person name="Hori S."/>
            <person name="Arai W."/>
            <person name="Tsubouchi T."/>
            <person name="Morono Y."/>
            <person name="Uchiyama I."/>
            <person name="Ito T."/>
            <person name="Fujiyama A."/>
            <person name="Inagaki F."/>
            <person name="Takami H."/>
        </authorList>
    </citation>
    <scope>NUCLEOTIDE SEQUENCE</scope>
    <source>
        <strain evidence="1">Expedition CK06-06</strain>
    </source>
</reference>
<dbReference type="EMBL" id="BARU01019276">
    <property type="protein sequence ID" value="GAH50784.1"/>
    <property type="molecule type" value="Genomic_DNA"/>
</dbReference>
<gene>
    <name evidence="1" type="ORF">S03H2_31756</name>
</gene>
<comment type="caution">
    <text evidence="1">The sequence shown here is derived from an EMBL/GenBank/DDBJ whole genome shotgun (WGS) entry which is preliminary data.</text>
</comment>
<dbReference type="AlphaFoldDB" id="X1HAA7"/>
<sequence>FSQTKRHKNLIKFILRKEKKYDGVLQNISMMGYCFGQEHRQYIKFNLEFINKFKAQGKFSGNISYPQIYDFYIDLTQNFKELVAIMKFRQMIYLSNFSNTHSVYIDFLDFWFDIDDFFRKNEELRNILQNINT</sequence>
<organism evidence="1">
    <name type="scientific">marine sediment metagenome</name>
    <dbReference type="NCBI Taxonomy" id="412755"/>
    <lineage>
        <taxon>unclassified sequences</taxon>
        <taxon>metagenomes</taxon>
        <taxon>ecological metagenomes</taxon>
    </lineage>
</organism>
<proteinExistence type="predicted"/>
<evidence type="ECO:0000313" key="1">
    <source>
        <dbReference type="EMBL" id="GAH50784.1"/>
    </source>
</evidence>